<keyword evidence="2" id="KW-1185">Reference proteome</keyword>
<sequence length="104" mass="10859">MLFNNIASATLAACVLLVPTALADVKLQWHPSGNCGTSGGPQRTYKRGQCIGLSSTSNSVNILSRSGSCNLVTYTSGDCDGSKRTLNTNGCWTLSGRNSAKVEC</sequence>
<evidence type="ECO:0000313" key="1">
    <source>
        <dbReference type="EMBL" id="KAL0931225.1"/>
    </source>
</evidence>
<name>A0ACC3YH50_COLTU</name>
<reference evidence="1 2" key="1">
    <citation type="journal article" date="2020" name="Phytopathology">
        <title>Genome Sequence Resources of Colletotrichum truncatum, C. plurivorum, C. musicola, and C. sojae: Four Species Pathogenic to Soybean (Glycine max).</title>
        <authorList>
            <person name="Rogerio F."/>
            <person name="Boufleur T.R."/>
            <person name="Ciampi-Guillardi M."/>
            <person name="Sukno S.A."/>
            <person name="Thon M.R."/>
            <person name="Massola Junior N.S."/>
            <person name="Baroncelli R."/>
        </authorList>
    </citation>
    <scope>NUCLEOTIDE SEQUENCE [LARGE SCALE GENOMIC DNA]</scope>
    <source>
        <strain evidence="1 2">CMES1059</strain>
    </source>
</reference>
<evidence type="ECO:0000313" key="2">
    <source>
        <dbReference type="Proteomes" id="UP000805649"/>
    </source>
</evidence>
<protein>
    <submittedName>
        <fullName evidence="1">Uncharacterized protein</fullName>
    </submittedName>
</protein>
<proteinExistence type="predicted"/>
<comment type="caution">
    <text evidence="1">The sequence shown here is derived from an EMBL/GenBank/DDBJ whole genome shotgun (WGS) entry which is preliminary data.</text>
</comment>
<dbReference type="Proteomes" id="UP000805649">
    <property type="component" value="Unassembled WGS sequence"/>
</dbReference>
<accession>A0ACC3YH50</accession>
<gene>
    <name evidence="1" type="ORF">CTRU02_213960</name>
</gene>
<organism evidence="1 2">
    <name type="scientific">Colletotrichum truncatum</name>
    <name type="common">Anthracnose fungus</name>
    <name type="synonym">Colletotrichum capsici</name>
    <dbReference type="NCBI Taxonomy" id="5467"/>
    <lineage>
        <taxon>Eukaryota</taxon>
        <taxon>Fungi</taxon>
        <taxon>Dikarya</taxon>
        <taxon>Ascomycota</taxon>
        <taxon>Pezizomycotina</taxon>
        <taxon>Sordariomycetes</taxon>
        <taxon>Hypocreomycetidae</taxon>
        <taxon>Glomerellales</taxon>
        <taxon>Glomerellaceae</taxon>
        <taxon>Colletotrichum</taxon>
        <taxon>Colletotrichum truncatum species complex</taxon>
    </lineage>
</organism>
<dbReference type="EMBL" id="VUJX02000010">
    <property type="protein sequence ID" value="KAL0931225.1"/>
    <property type="molecule type" value="Genomic_DNA"/>
</dbReference>